<proteinExistence type="predicted"/>
<dbReference type="InParanoid" id="A0A6P8J1E2"/>
<dbReference type="SMART" id="SM00235">
    <property type="entry name" value="ZnMc"/>
    <property type="match status" value="1"/>
</dbReference>
<evidence type="ECO:0000256" key="7">
    <source>
        <dbReference type="ARBA" id="ARBA00023145"/>
    </source>
</evidence>
<feature type="chain" id="PRO_5028525098" description="Metalloendopeptidase" evidence="11">
    <location>
        <begin position="19"/>
        <end position="404"/>
    </location>
</feature>
<dbReference type="Proteomes" id="UP000515163">
    <property type="component" value="Unplaced"/>
</dbReference>
<evidence type="ECO:0000256" key="12">
    <source>
        <dbReference type="SAM" id="MobiDB-lite"/>
    </source>
</evidence>
<comment type="caution">
    <text evidence="10">Lacks conserved residue(s) required for the propagation of feature annotation.</text>
</comment>
<feature type="binding site" evidence="10">
    <location>
        <position position="299"/>
    </location>
    <ligand>
        <name>Zn(2+)</name>
        <dbReference type="ChEBI" id="CHEBI:29105"/>
        <note>catalytic</note>
    </ligand>
</feature>
<dbReference type="RefSeq" id="XP_031571615.1">
    <property type="nucleotide sequence ID" value="XM_031715755.1"/>
</dbReference>
<sequence>MIANVQLVFIISVLVVSGSFVSPQQHDRQRALADVLYSVLTGKGIFKDQPYNDPVGEFTGDERRPFAYGTKEDSENDNVAYDESQDDVRAQDYRAWVLGEIENYRKRLQSEENDDESDSKPVRGETEEDRLALLREEATNRRQQEALKRRGSARKEQKLTESDVPKTGHLFEGDIVMSDHFRSHLTAENSKRDALVDKEYLWEKKDGIVRVPYSVDKNFNELKRERLRQAVDDFNKYTCITFEPKQESDDDHVHFFSNKSMCYSSVGKQGGKQKISIGDGCERKGTVIHEMLHSIGFIHEQSRPDRDKYVKVVWENIKKRLKHNFQKYPRYLVDDLGIGYDFDSVLHYHNSAFTKNGEDTLIDKADPSRKFGQRIGFSKRNIEQVNKLYGCDVDPHVMDDVQFE</sequence>
<keyword evidence="2 10" id="KW-0479">Metal-binding</keyword>
<keyword evidence="6 10" id="KW-0482">Metalloprotease</keyword>
<evidence type="ECO:0000313" key="14">
    <source>
        <dbReference type="Proteomes" id="UP000515163"/>
    </source>
</evidence>
<dbReference type="PROSITE" id="PS51864">
    <property type="entry name" value="ASTACIN"/>
    <property type="match status" value="1"/>
</dbReference>
<dbReference type="GeneID" id="116305783"/>
<dbReference type="SUPFAM" id="SSF55486">
    <property type="entry name" value="Metalloproteases ('zincins'), catalytic domain"/>
    <property type="match status" value="1"/>
</dbReference>
<evidence type="ECO:0000256" key="11">
    <source>
        <dbReference type="RuleBase" id="RU361183"/>
    </source>
</evidence>
<dbReference type="InterPro" id="IPR006026">
    <property type="entry name" value="Peptidase_Metallo"/>
</dbReference>
<keyword evidence="9" id="KW-0325">Glycoprotein</keyword>
<feature type="compositionally biased region" description="Basic and acidic residues" evidence="12">
    <location>
        <begin position="60"/>
        <end position="73"/>
    </location>
</feature>
<protein>
    <recommendedName>
        <fullName evidence="11">Metalloendopeptidase</fullName>
        <ecNumber evidence="11">3.4.24.-</ecNumber>
    </recommendedName>
</protein>
<feature type="active site" evidence="10">
    <location>
        <position position="290"/>
    </location>
</feature>
<feature type="binding site" evidence="10">
    <location>
        <position position="289"/>
    </location>
    <ligand>
        <name>Zn(2+)</name>
        <dbReference type="ChEBI" id="CHEBI:29105"/>
        <note>catalytic</note>
    </ligand>
</feature>
<dbReference type="KEGG" id="aten:116305783"/>
<keyword evidence="7" id="KW-0865">Zymogen</keyword>
<organism evidence="14 15">
    <name type="scientific">Actinia tenebrosa</name>
    <name type="common">Australian red waratah sea anemone</name>
    <dbReference type="NCBI Taxonomy" id="6105"/>
    <lineage>
        <taxon>Eukaryota</taxon>
        <taxon>Metazoa</taxon>
        <taxon>Cnidaria</taxon>
        <taxon>Anthozoa</taxon>
        <taxon>Hexacorallia</taxon>
        <taxon>Actiniaria</taxon>
        <taxon>Actiniidae</taxon>
        <taxon>Actinia</taxon>
    </lineage>
</organism>
<keyword evidence="14" id="KW-1185">Reference proteome</keyword>
<evidence type="ECO:0000313" key="15">
    <source>
        <dbReference type="RefSeq" id="XP_031571615.1"/>
    </source>
</evidence>
<keyword evidence="3 11" id="KW-0732">Signal</keyword>
<comment type="cofactor">
    <cofactor evidence="10 11">
        <name>Zn(2+)</name>
        <dbReference type="ChEBI" id="CHEBI:29105"/>
    </cofactor>
    <text evidence="10 11">Binds 1 zinc ion per subunit.</text>
</comment>
<keyword evidence="8" id="KW-1015">Disulfide bond</keyword>
<evidence type="ECO:0000256" key="6">
    <source>
        <dbReference type="ARBA" id="ARBA00023049"/>
    </source>
</evidence>
<feature type="signal peptide" evidence="11">
    <location>
        <begin position="1"/>
        <end position="18"/>
    </location>
</feature>
<feature type="compositionally biased region" description="Basic and acidic residues" evidence="12">
    <location>
        <begin position="118"/>
        <end position="166"/>
    </location>
</feature>
<keyword evidence="5 10" id="KW-0862">Zinc</keyword>
<dbReference type="PANTHER" id="PTHR10127:SF780">
    <property type="entry name" value="METALLOENDOPEPTIDASE"/>
    <property type="match status" value="1"/>
</dbReference>
<evidence type="ECO:0000256" key="10">
    <source>
        <dbReference type="PROSITE-ProRule" id="PRU01211"/>
    </source>
</evidence>
<evidence type="ECO:0000256" key="2">
    <source>
        <dbReference type="ARBA" id="ARBA00022723"/>
    </source>
</evidence>
<dbReference type="InterPro" id="IPR024079">
    <property type="entry name" value="MetalloPept_cat_dom_sf"/>
</dbReference>
<feature type="binding site" evidence="10">
    <location>
        <position position="293"/>
    </location>
    <ligand>
        <name>Zn(2+)</name>
        <dbReference type="ChEBI" id="CHEBI:29105"/>
        <note>catalytic</note>
    </ligand>
</feature>
<dbReference type="PANTHER" id="PTHR10127">
    <property type="entry name" value="DISCOIDIN, CUB, EGF, LAMININ , AND ZINC METALLOPROTEASE DOMAIN CONTAINING"/>
    <property type="match status" value="1"/>
</dbReference>
<name>A0A6P8J1E2_ACTTE</name>
<dbReference type="AlphaFoldDB" id="A0A6P8J1E2"/>
<evidence type="ECO:0000256" key="3">
    <source>
        <dbReference type="ARBA" id="ARBA00022729"/>
    </source>
</evidence>
<evidence type="ECO:0000256" key="4">
    <source>
        <dbReference type="ARBA" id="ARBA00022801"/>
    </source>
</evidence>
<evidence type="ECO:0000256" key="1">
    <source>
        <dbReference type="ARBA" id="ARBA00022670"/>
    </source>
</evidence>
<feature type="region of interest" description="Disordered" evidence="12">
    <location>
        <begin position="51"/>
        <end position="85"/>
    </location>
</feature>
<dbReference type="GO" id="GO:0004222">
    <property type="term" value="F:metalloendopeptidase activity"/>
    <property type="evidence" value="ECO:0007669"/>
    <property type="project" value="UniProtKB-UniRule"/>
</dbReference>
<reference evidence="15" key="1">
    <citation type="submission" date="2025-08" db="UniProtKB">
        <authorList>
            <consortium name="RefSeq"/>
        </authorList>
    </citation>
    <scope>IDENTIFICATION</scope>
    <source>
        <tissue evidence="15">Tentacle</tissue>
    </source>
</reference>
<dbReference type="EC" id="3.4.24.-" evidence="11"/>
<dbReference type="OrthoDB" id="291007at2759"/>
<evidence type="ECO:0000256" key="9">
    <source>
        <dbReference type="ARBA" id="ARBA00023180"/>
    </source>
</evidence>
<evidence type="ECO:0000256" key="5">
    <source>
        <dbReference type="ARBA" id="ARBA00022833"/>
    </source>
</evidence>
<dbReference type="InterPro" id="IPR034035">
    <property type="entry name" value="Astacin-like_dom"/>
</dbReference>
<accession>A0A6P8J1E2</accession>
<dbReference type="GO" id="GO:0006508">
    <property type="term" value="P:proteolysis"/>
    <property type="evidence" value="ECO:0007669"/>
    <property type="project" value="UniProtKB-KW"/>
</dbReference>
<dbReference type="InterPro" id="IPR001506">
    <property type="entry name" value="Peptidase_M12A"/>
</dbReference>
<evidence type="ECO:0000259" key="13">
    <source>
        <dbReference type="PROSITE" id="PS51864"/>
    </source>
</evidence>
<dbReference type="PRINTS" id="PR00480">
    <property type="entry name" value="ASTACIN"/>
</dbReference>
<dbReference type="GO" id="GO:0008270">
    <property type="term" value="F:zinc ion binding"/>
    <property type="evidence" value="ECO:0007669"/>
    <property type="project" value="UniProtKB-UniRule"/>
</dbReference>
<keyword evidence="1 10" id="KW-0645">Protease</keyword>
<dbReference type="CDD" id="cd04280">
    <property type="entry name" value="ZnMc_astacin_like"/>
    <property type="match status" value="1"/>
</dbReference>
<gene>
    <name evidence="15" type="primary">LOC116305783</name>
</gene>
<feature type="region of interest" description="Disordered" evidence="12">
    <location>
        <begin position="108"/>
        <end position="166"/>
    </location>
</feature>
<evidence type="ECO:0000256" key="8">
    <source>
        <dbReference type="ARBA" id="ARBA00023157"/>
    </source>
</evidence>
<feature type="domain" description="Peptidase M12A" evidence="13">
    <location>
        <begin position="193"/>
        <end position="392"/>
    </location>
</feature>
<dbReference type="FunFam" id="3.40.390.10:FF:000015">
    <property type="entry name" value="Meprin A subunit"/>
    <property type="match status" value="1"/>
</dbReference>
<keyword evidence="4 10" id="KW-0378">Hydrolase</keyword>
<dbReference type="Gene3D" id="3.40.390.10">
    <property type="entry name" value="Collagenase (Catalytic Domain)"/>
    <property type="match status" value="1"/>
</dbReference>
<dbReference type="Pfam" id="PF01400">
    <property type="entry name" value="Astacin"/>
    <property type="match status" value="1"/>
</dbReference>